<dbReference type="STRING" id="100787.A0A0G4NQB8"/>
<evidence type="ECO:0000313" key="2">
    <source>
        <dbReference type="EMBL" id="CRK36980.1"/>
    </source>
</evidence>
<evidence type="ECO:0000256" key="1">
    <source>
        <dbReference type="ARBA" id="ARBA00023242"/>
    </source>
</evidence>
<evidence type="ECO:0000313" key="4">
    <source>
        <dbReference type="Proteomes" id="UP000044602"/>
    </source>
</evidence>
<accession>A0A0G4NQB8</accession>
<dbReference type="Proteomes" id="UP000045706">
    <property type="component" value="Unassembled WGS sequence"/>
</dbReference>
<dbReference type="Pfam" id="PF11951">
    <property type="entry name" value="Fungal_trans_2"/>
    <property type="match status" value="1"/>
</dbReference>
<protein>
    <submittedName>
        <fullName evidence="3">Uncharacterized protein</fullName>
    </submittedName>
</protein>
<feature type="non-terminal residue" evidence="3">
    <location>
        <position position="64"/>
    </location>
</feature>
<organism evidence="3 5">
    <name type="scientific">Verticillium longisporum</name>
    <name type="common">Verticillium dahliae var. longisporum</name>
    <dbReference type="NCBI Taxonomy" id="100787"/>
    <lineage>
        <taxon>Eukaryota</taxon>
        <taxon>Fungi</taxon>
        <taxon>Dikarya</taxon>
        <taxon>Ascomycota</taxon>
        <taxon>Pezizomycotina</taxon>
        <taxon>Sordariomycetes</taxon>
        <taxon>Hypocreomycetidae</taxon>
        <taxon>Glomerellales</taxon>
        <taxon>Plectosphaerellaceae</taxon>
        <taxon>Verticillium</taxon>
    </lineage>
</organism>
<sequence length="64" mass="6984">MGSFGRVASLLREVWHQTATIKQSPCLSAAGSPGSNAAVAAPEVVPYIHWRDVMQMKGWDFLLI</sequence>
<gene>
    <name evidence="2" type="ORF">BN1708_020178</name>
    <name evidence="3" type="ORF">BN1723_020610</name>
</gene>
<keyword evidence="4" id="KW-1185">Reference proteome</keyword>
<keyword evidence="1" id="KW-0539">Nucleus</keyword>
<dbReference type="Proteomes" id="UP000044602">
    <property type="component" value="Unassembled WGS sequence"/>
</dbReference>
<reference evidence="4 5" key="1">
    <citation type="submission" date="2015-05" db="EMBL/GenBank/DDBJ databases">
        <authorList>
            <person name="Fogelqvist Johan"/>
        </authorList>
    </citation>
    <scope>NUCLEOTIDE SEQUENCE [LARGE SCALE GENOMIC DNA]</scope>
    <source>
        <strain evidence="2">VL1</strain>
        <strain evidence="3">VL2</strain>
    </source>
</reference>
<proteinExistence type="predicted"/>
<dbReference type="AlphaFoldDB" id="A0A0G4NQB8"/>
<evidence type="ECO:0000313" key="5">
    <source>
        <dbReference type="Proteomes" id="UP000045706"/>
    </source>
</evidence>
<dbReference type="EMBL" id="CVQI01037736">
    <property type="protein sequence ID" value="CRK48650.1"/>
    <property type="molecule type" value="Genomic_DNA"/>
</dbReference>
<evidence type="ECO:0000313" key="3">
    <source>
        <dbReference type="EMBL" id="CRK48650.1"/>
    </source>
</evidence>
<dbReference type="InterPro" id="IPR021858">
    <property type="entry name" value="Fun_TF"/>
</dbReference>
<name>A0A0G4NQB8_VERLO</name>
<dbReference type="EMBL" id="CVQH01024489">
    <property type="protein sequence ID" value="CRK36980.1"/>
    <property type="molecule type" value="Genomic_DNA"/>
</dbReference>